<dbReference type="SFLD" id="SFLDS00029">
    <property type="entry name" value="Radical_SAM"/>
    <property type="match status" value="1"/>
</dbReference>
<dbReference type="Gene3D" id="3.20.20.70">
    <property type="entry name" value="Aldolase class I"/>
    <property type="match status" value="1"/>
</dbReference>
<name>A0ABR6NH35_9SPHN</name>
<dbReference type="Proteomes" id="UP001138540">
    <property type="component" value="Unassembled WGS sequence"/>
</dbReference>
<protein>
    <submittedName>
        <fullName evidence="8">His-Xaa-Ser system radical SAM maturase HxsB</fullName>
    </submittedName>
</protein>
<dbReference type="Pfam" id="PF04055">
    <property type="entry name" value="Radical_SAM"/>
    <property type="match status" value="1"/>
</dbReference>
<accession>A0ABR6NH35</accession>
<proteinExistence type="inferred from homology"/>
<evidence type="ECO:0000259" key="7">
    <source>
        <dbReference type="PROSITE" id="PS51918"/>
    </source>
</evidence>
<evidence type="ECO:0000256" key="5">
    <source>
        <dbReference type="ARBA" id="ARBA00023014"/>
    </source>
</evidence>
<dbReference type="SUPFAM" id="SSF102114">
    <property type="entry name" value="Radical SAM enzymes"/>
    <property type="match status" value="1"/>
</dbReference>
<organism evidence="8 9">
    <name type="scientific">Sphingobium lignivorans</name>
    <dbReference type="NCBI Taxonomy" id="2735886"/>
    <lineage>
        <taxon>Bacteria</taxon>
        <taxon>Pseudomonadati</taxon>
        <taxon>Pseudomonadota</taxon>
        <taxon>Alphaproteobacteria</taxon>
        <taxon>Sphingomonadales</taxon>
        <taxon>Sphingomonadaceae</taxon>
        <taxon>Sphingobium</taxon>
    </lineage>
</organism>
<comment type="similarity">
    <text evidence="6">Belongs to the radical SAM superfamily. Anaerobic sulfatase-maturating enzyme family.</text>
</comment>
<gene>
    <name evidence="8" type="ORF">HNP60_002569</name>
</gene>
<evidence type="ECO:0000256" key="1">
    <source>
        <dbReference type="ARBA" id="ARBA00001966"/>
    </source>
</evidence>
<comment type="cofactor">
    <cofactor evidence="1">
        <name>[4Fe-4S] cluster</name>
        <dbReference type="ChEBI" id="CHEBI:49883"/>
    </cofactor>
</comment>
<dbReference type="PANTHER" id="PTHR43273">
    <property type="entry name" value="ANAEROBIC SULFATASE-MATURATING ENZYME HOMOLOG ASLB-RELATED"/>
    <property type="match status" value="1"/>
</dbReference>
<keyword evidence="2" id="KW-0949">S-adenosyl-L-methionine</keyword>
<dbReference type="InterPro" id="IPR023867">
    <property type="entry name" value="Sulphatase_maturase_rSAM"/>
</dbReference>
<evidence type="ECO:0000313" key="9">
    <source>
        <dbReference type="Proteomes" id="UP001138540"/>
    </source>
</evidence>
<dbReference type="PROSITE" id="PS51918">
    <property type="entry name" value="RADICAL_SAM"/>
    <property type="match status" value="1"/>
</dbReference>
<dbReference type="NCBIfam" id="TIGR03978">
    <property type="entry name" value="rSAM_paired_1"/>
    <property type="match status" value="1"/>
</dbReference>
<dbReference type="SFLD" id="SFLDG01386">
    <property type="entry name" value="main_SPASM_domain-containing"/>
    <property type="match status" value="1"/>
</dbReference>
<evidence type="ECO:0000256" key="3">
    <source>
        <dbReference type="ARBA" id="ARBA00022723"/>
    </source>
</evidence>
<comment type="caution">
    <text evidence="8">The sequence shown here is derived from an EMBL/GenBank/DDBJ whole genome shotgun (WGS) entry which is preliminary data.</text>
</comment>
<dbReference type="SFLD" id="SFLDG01384">
    <property type="entry name" value="thioether_bond_formation_requi"/>
    <property type="match status" value="1"/>
</dbReference>
<dbReference type="InterPro" id="IPR007197">
    <property type="entry name" value="rSAM"/>
</dbReference>
<keyword evidence="9" id="KW-1185">Reference proteome</keyword>
<dbReference type="EMBL" id="JACHKA010000001">
    <property type="protein sequence ID" value="MBB5986595.1"/>
    <property type="molecule type" value="Genomic_DNA"/>
</dbReference>
<evidence type="ECO:0000256" key="4">
    <source>
        <dbReference type="ARBA" id="ARBA00023004"/>
    </source>
</evidence>
<keyword evidence="4" id="KW-0408">Iron</keyword>
<dbReference type="PANTHER" id="PTHR43273:SF3">
    <property type="entry name" value="ANAEROBIC SULFATASE-MATURATING ENZYME HOMOLOG ASLB-RELATED"/>
    <property type="match status" value="1"/>
</dbReference>
<dbReference type="InterPro" id="IPR013785">
    <property type="entry name" value="Aldolase_TIM"/>
</dbReference>
<keyword evidence="5" id="KW-0411">Iron-sulfur</keyword>
<feature type="domain" description="Radical SAM core" evidence="7">
    <location>
        <begin position="76"/>
        <end position="298"/>
    </location>
</feature>
<dbReference type="CDD" id="cd01335">
    <property type="entry name" value="Radical_SAM"/>
    <property type="match status" value="1"/>
</dbReference>
<sequence>MSVIPLRFRAIDRGTLAVNDTGRFFLASDYLVERVIGDALAQSDRAELACDGHLFSEDDAFAFDAHAYGCASRWDRTGELDYLILVPTLRCNLSCSYCQVSRVGLERKGFDWSGETLDAVLTLLDTLPTQRIKIEFQGGEPSLRPDLITAVIERCERFEHKQFVICTNLQDLHNDFLAILARPDVYISTSLDGDVDTHAHNRTGAGTQQFLDNLERILSEFGPDKVSALPTIDPQTPPAIDALIDSYARRGLHSIFLRPINYQGFARKRHSGAREQSNDWRRFHERFVRRIIERNWADREVVLEETYFSICLRRIFQPGHDRHVDLRNPNPMGVDYVVIDHDGTVYPTDESRMLTRSGIIDLSIGDVFSGWDSEKRQLLNAHATNQFDESCRRCAYQPFCGRDLVDDLARYGRIDVERTQTEFCRRHLHMFDLIFEMVYSDDPAIHYSLARWLRLPGVPASFGTRL</sequence>
<reference evidence="8 9" key="1">
    <citation type="submission" date="2020-08" db="EMBL/GenBank/DDBJ databases">
        <title>Exploring microbial biodiversity for novel pathways involved in the catabolism of aromatic compounds derived from lignin.</title>
        <authorList>
            <person name="Elkins J."/>
        </authorList>
    </citation>
    <scope>NUCLEOTIDE SEQUENCE [LARGE SCALE GENOMIC DNA]</scope>
    <source>
        <strain evidence="8 9">B1D3A</strain>
    </source>
</reference>
<dbReference type="SFLD" id="SFLDG01067">
    <property type="entry name" value="SPASM/twitch_domain_containing"/>
    <property type="match status" value="1"/>
</dbReference>
<keyword evidence="3" id="KW-0479">Metal-binding</keyword>
<evidence type="ECO:0000256" key="2">
    <source>
        <dbReference type="ARBA" id="ARBA00022691"/>
    </source>
</evidence>
<dbReference type="RefSeq" id="WP_184154265.1">
    <property type="nucleotide sequence ID" value="NZ_JACHKA010000001.1"/>
</dbReference>
<dbReference type="InterPro" id="IPR024023">
    <property type="entry name" value="rSAM_paired_HxsB"/>
</dbReference>
<evidence type="ECO:0000313" key="8">
    <source>
        <dbReference type="EMBL" id="MBB5986595.1"/>
    </source>
</evidence>
<dbReference type="InterPro" id="IPR058240">
    <property type="entry name" value="rSAM_sf"/>
</dbReference>
<evidence type="ECO:0000256" key="6">
    <source>
        <dbReference type="ARBA" id="ARBA00023601"/>
    </source>
</evidence>